<keyword evidence="3 8" id="KW-0732">Signal</keyword>
<dbReference type="GO" id="GO:0016977">
    <property type="term" value="F:chitosanase activity"/>
    <property type="evidence" value="ECO:0007669"/>
    <property type="project" value="InterPro"/>
</dbReference>
<evidence type="ECO:0000256" key="3">
    <source>
        <dbReference type="ARBA" id="ARBA00022729"/>
    </source>
</evidence>
<feature type="signal peptide" evidence="8">
    <location>
        <begin position="1"/>
        <end position="22"/>
    </location>
</feature>
<evidence type="ECO:0000256" key="6">
    <source>
        <dbReference type="ARBA" id="ARBA00023295"/>
    </source>
</evidence>
<keyword evidence="4" id="KW-0378">Hydrolase</keyword>
<keyword evidence="2" id="KW-0964">Secreted</keyword>
<reference evidence="9 10" key="1">
    <citation type="submission" date="2016-07" db="EMBL/GenBank/DDBJ databases">
        <title>Genome analysis of Burkholderia fungorum ES3-20.</title>
        <authorList>
            <person name="Xu D."/>
            <person name="Yao R."/>
            <person name="Zheng S."/>
        </authorList>
    </citation>
    <scope>NUCLEOTIDE SEQUENCE [LARGE SCALE GENOMIC DNA]</scope>
    <source>
        <strain evidence="9 10">ES3-20</strain>
    </source>
</reference>
<keyword evidence="5" id="KW-0119">Carbohydrate metabolism</keyword>
<comment type="subcellular location">
    <subcellularLocation>
        <location evidence="1">Secreted</location>
    </subcellularLocation>
</comment>
<comment type="caution">
    <text evidence="9">The sequence shown here is derived from an EMBL/GenBank/DDBJ whole genome shotgun (WGS) entry which is preliminary data.</text>
</comment>
<dbReference type="EMBL" id="MCAS01000045">
    <property type="protein sequence ID" value="RKF35781.1"/>
    <property type="molecule type" value="Genomic_DNA"/>
</dbReference>
<evidence type="ECO:0000256" key="5">
    <source>
        <dbReference type="ARBA" id="ARBA00023277"/>
    </source>
</evidence>
<keyword evidence="7" id="KW-0624">Polysaccharide degradation</keyword>
<evidence type="ECO:0008006" key="11">
    <source>
        <dbReference type="Google" id="ProtNLM"/>
    </source>
</evidence>
<proteinExistence type="predicted"/>
<keyword evidence="6" id="KW-0326">Glycosidase</keyword>
<dbReference type="OrthoDB" id="8893868at2"/>
<evidence type="ECO:0000256" key="7">
    <source>
        <dbReference type="ARBA" id="ARBA00023326"/>
    </source>
</evidence>
<dbReference type="Proteomes" id="UP000283709">
    <property type="component" value="Unassembled WGS sequence"/>
</dbReference>
<dbReference type="Pfam" id="PF07335">
    <property type="entry name" value="Glyco_hydro_75"/>
    <property type="match status" value="1"/>
</dbReference>
<evidence type="ECO:0000256" key="2">
    <source>
        <dbReference type="ARBA" id="ARBA00022525"/>
    </source>
</evidence>
<dbReference type="GO" id="GO:0005576">
    <property type="term" value="C:extracellular region"/>
    <property type="evidence" value="ECO:0007669"/>
    <property type="project" value="UniProtKB-SubCell"/>
</dbReference>
<evidence type="ECO:0000256" key="4">
    <source>
        <dbReference type="ARBA" id="ARBA00022801"/>
    </source>
</evidence>
<dbReference type="InterPro" id="IPR009939">
    <property type="entry name" value="Chitosanase_fungal"/>
</dbReference>
<dbReference type="GO" id="GO:0000272">
    <property type="term" value="P:polysaccharide catabolic process"/>
    <property type="evidence" value="ECO:0007669"/>
    <property type="project" value="UniProtKB-KW"/>
</dbReference>
<organism evidence="9 10">
    <name type="scientific">Paraburkholderia fungorum</name>
    <dbReference type="NCBI Taxonomy" id="134537"/>
    <lineage>
        <taxon>Bacteria</taxon>
        <taxon>Pseudomonadati</taxon>
        <taxon>Pseudomonadota</taxon>
        <taxon>Betaproteobacteria</taxon>
        <taxon>Burkholderiales</taxon>
        <taxon>Burkholderiaceae</taxon>
        <taxon>Paraburkholderia</taxon>
    </lineage>
</organism>
<evidence type="ECO:0000313" key="9">
    <source>
        <dbReference type="EMBL" id="RKF35781.1"/>
    </source>
</evidence>
<protein>
    <recommendedName>
        <fullName evidence="11">Chitosanase of glycosyl hydrolase group 75</fullName>
    </recommendedName>
</protein>
<evidence type="ECO:0000256" key="1">
    <source>
        <dbReference type="ARBA" id="ARBA00004613"/>
    </source>
</evidence>
<evidence type="ECO:0000256" key="8">
    <source>
        <dbReference type="SAM" id="SignalP"/>
    </source>
</evidence>
<dbReference type="AlphaFoldDB" id="A0A420FS95"/>
<name>A0A420FS95_9BURK</name>
<gene>
    <name evidence="9" type="ORF">BCY88_09100</name>
</gene>
<dbReference type="RefSeq" id="WP_120348118.1">
    <property type="nucleotide sequence ID" value="NZ_MCAS01000045.1"/>
</dbReference>
<sequence length="238" mass="25409">MRIRHSATLIAATLLMCGVAEAGPLEDVTRLIGKANQTPQQPIKFSDGSVNWIDGSSVFRLPAAQAVIVKARNLALDTDGASAEVRSCDPDAQGGTALPDRHGNAIDSNATPYYVLPSCDRGSKNYASCKKNPPYRQLGLQTGDLAAVITGDKIAYAIAGDTGPEKKFGEGSIQLHRRLGHEVIGANPRNPQCAANVSLPQETYLVIFPKSNHKWLPNEEIDRAGAALWNNLLAVDGQ</sequence>
<accession>A0A420FS95</accession>
<feature type="chain" id="PRO_5019146004" description="Chitosanase of glycosyl hydrolase group 75" evidence="8">
    <location>
        <begin position="23"/>
        <end position="238"/>
    </location>
</feature>
<evidence type="ECO:0000313" key="10">
    <source>
        <dbReference type="Proteomes" id="UP000283709"/>
    </source>
</evidence>